<dbReference type="PANTHER" id="PTHR46601:SF2">
    <property type="entry name" value="UBIQUITIN-LIKE PROTEASE FAMILY PROFILE DOMAIN-CONTAINING PROTEIN"/>
    <property type="match status" value="1"/>
</dbReference>
<evidence type="ECO:0000313" key="2">
    <source>
        <dbReference type="Proteomes" id="UP000230750"/>
    </source>
</evidence>
<dbReference type="AlphaFoldDB" id="A0A2G8KU25"/>
<dbReference type="EMBL" id="MRZV01000369">
    <property type="protein sequence ID" value="PIK51508.1"/>
    <property type="molecule type" value="Genomic_DNA"/>
</dbReference>
<reference evidence="1 2" key="1">
    <citation type="journal article" date="2017" name="PLoS Biol.">
        <title>The sea cucumber genome provides insights into morphological evolution and visceral regeneration.</title>
        <authorList>
            <person name="Zhang X."/>
            <person name="Sun L."/>
            <person name="Yuan J."/>
            <person name="Sun Y."/>
            <person name="Gao Y."/>
            <person name="Zhang L."/>
            <person name="Li S."/>
            <person name="Dai H."/>
            <person name="Hamel J.F."/>
            <person name="Liu C."/>
            <person name="Yu Y."/>
            <person name="Liu S."/>
            <person name="Lin W."/>
            <person name="Guo K."/>
            <person name="Jin S."/>
            <person name="Xu P."/>
            <person name="Storey K.B."/>
            <person name="Huan P."/>
            <person name="Zhang T."/>
            <person name="Zhou Y."/>
            <person name="Zhang J."/>
            <person name="Lin C."/>
            <person name="Li X."/>
            <person name="Xing L."/>
            <person name="Huo D."/>
            <person name="Sun M."/>
            <person name="Wang L."/>
            <person name="Mercier A."/>
            <person name="Li F."/>
            <person name="Yang H."/>
            <person name="Xiang J."/>
        </authorList>
    </citation>
    <scope>NUCLEOTIDE SEQUENCE [LARGE SCALE GENOMIC DNA]</scope>
    <source>
        <strain evidence="1">Shaxun</strain>
        <tissue evidence="1">Muscle</tissue>
    </source>
</reference>
<accession>A0A2G8KU25</accession>
<dbReference type="OrthoDB" id="10062343at2759"/>
<protein>
    <submittedName>
        <fullName evidence="1">Uncharacterized protein</fullName>
    </submittedName>
</protein>
<gene>
    <name evidence="1" type="ORF">BSL78_11613</name>
</gene>
<dbReference type="PANTHER" id="PTHR46601">
    <property type="entry name" value="ULP_PROTEASE DOMAIN-CONTAINING PROTEIN"/>
    <property type="match status" value="1"/>
</dbReference>
<sequence length="181" mass="20448">MPTCGGAPHRKCRKRAYRPFSPLLTNTPSSATVFDNITHFRETYGVQTSWNFFATSHGKGVVHGIGGQVKRLVWTAMRNGAHVHDAESFAEVAAAKAKAIKVIFVPSQKVEDAKEALDNRWADVCQSTSNNPYYPHCHRSQETLHNQSRDFVLVEYMGAKKTSGRYAYVAQVQEEQWMMVW</sequence>
<keyword evidence="2" id="KW-1185">Reference proteome</keyword>
<organism evidence="1 2">
    <name type="scientific">Stichopus japonicus</name>
    <name type="common">Sea cucumber</name>
    <dbReference type="NCBI Taxonomy" id="307972"/>
    <lineage>
        <taxon>Eukaryota</taxon>
        <taxon>Metazoa</taxon>
        <taxon>Echinodermata</taxon>
        <taxon>Eleutherozoa</taxon>
        <taxon>Echinozoa</taxon>
        <taxon>Holothuroidea</taxon>
        <taxon>Aspidochirotacea</taxon>
        <taxon>Aspidochirotida</taxon>
        <taxon>Stichopodidae</taxon>
        <taxon>Apostichopus</taxon>
    </lineage>
</organism>
<dbReference type="Proteomes" id="UP000230750">
    <property type="component" value="Unassembled WGS sequence"/>
</dbReference>
<proteinExistence type="predicted"/>
<comment type="caution">
    <text evidence="1">The sequence shown here is derived from an EMBL/GenBank/DDBJ whole genome shotgun (WGS) entry which is preliminary data.</text>
</comment>
<name>A0A2G8KU25_STIJA</name>
<evidence type="ECO:0000313" key="1">
    <source>
        <dbReference type="EMBL" id="PIK51508.1"/>
    </source>
</evidence>